<evidence type="ECO:0000256" key="6">
    <source>
        <dbReference type="SAM" id="SignalP"/>
    </source>
</evidence>
<comment type="catalytic activity">
    <reaction evidence="5">
        <text>L-seryl-[protein] + ATP = O-phospho-L-seryl-[protein] + ADP + H(+)</text>
        <dbReference type="Rhea" id="RHEA:17989"/>
        <dbReference type="Rhea" id="RHEA-COMP:9863"/>
        <dbReference type="Rhea" id="RHEA-COMP:11604"/>
        <dbReference type="ChEBI" id="CHEBI:15378"/>
        <dbReference type="ChEBI" id="CHEBI:29999"/>
        <dbReference type="ChEBI" id="CHEBI:30616"/>
        <dbReference type="ChEBI" id="CHEBI:83421"/>
        <dbReference type="ChEBI" id="CHEBI:456216"/>
        <dbReference type="EC" id="2.7.11.1"/>
    </reaction>
</comment>
<dbReference type="GO" id="GO:0051707">
    <property type="term" value="P:response to other organism"/>
    <property type="evidence" value="ECO:0007669"/>
    <property type="project" value="UniProtKB-ARBA"/>
</dbReference>
<evidence type="ECO:0000313" key="8">
    <source>
        <dbReference type="EnsemblPlants" id="OGLUM04G08880.1"/>
    </source>
</evidence>
<dbReference type="Gene3D" id="2.90.10.10">
    <property type="entry name" value="Bulb-type lectin domain"/>
    <property type="match status" value="1"/>
</dbReference>
<feature type="domain" description="Bulb-type lectin" evidence="7">
    <location>
        <begin position="19"/>
        <end position="145"/>
    </location>
</feature>
<evidence type="ECO:0000256" key="4">
    <source>
        <dbReference type="ARBA" id="ARBA00047899"/>
    </source>
</evidence>
<dbReference type="Gramene" id="OGLUM04G08880.1">
    <property type="protein sequence ID" value="OGLUM04G08880.1"/>
    <property type="gene ID" value="OGLUM04G08880"/>
</dbReference>
<dbReference type="Proteomes" id="UP000026961">
    <property type="component" value="Chromosome 4"/>
</dbReference>
<evidence type="ECO:0000259" key="7">
    <source>
        <dbReference type="PROSITE" id="PS50927"/>
    </source>
</evidence>
<organism evidence="8">
    <name type="scientific">Oryza glumipatula</name>
    <dbReference type="NCBI Taxonomy" id="40148"/>
    <lineage>
        <taxon>Eukaryota</taxon>
        <taxon>Viridiplantae</taxon>
        <taxon>Streptophyta</taxon>
        <taxon>Embryophyta</taxon>
        <taxon>Tracheophyta</taxon>
        <taxon>Spermatophyta</taxon>
        <taxon>Magnoliopsida</taxon>
        <taxon>Liliopsida</taxon>
        <taxon>Poales</taxon>
        <taxon>Poaceae</taxon>
        <taxon>BOP clade</taxon>
        <taxon>Oryzoideae</taxon>
        <taxon>Oryzeae</taxon>
        <taxon>Oryzinae</taxon>
        <taxon>Oryza</taxon>
    </lineage>
</organism>
<dbReference type="AlphaFoldDB" id="A0A0D9ZJI0"/>
<keyword evidence="3" id="KW-0675">Receptor</keyword>
<dbReference type="InterPro" id="IPR036426">
    <property type="entry name" value="Bulb-type_lectin_dom_sf"/>
</dbReference>
<dbReference type="HOGENOM" id="CLU_000288_116_0_1"/>
<feature type="signal peptide" evidence="6">
    <location>
        <begin position="1"/>
        <end position="18"/>
    </location>
</feature>
<proteinExistence type="predicted"/>
<dbReference type="PANTHER" id="PTHR32444:SF121">
    <property type="entry name" value="RECEPTOR-LIKE SERINE_THREONINE-PROTEIN KINASE"/>
    <property type="match status" value="1"/>
</dbReference>
<dbReference type="SUPFAM" id="SSF51110">
    <property type="entry name" value="alpha-D-mannose-specific plant lectins"/>
    <property type="match status" value="1"/>
</dbReference>
<keyword evidence="9" id="KW-1185">Reference proteome</keyword>
<accession>A0A0D9ZJI0</accession>
<reference evidence="8" key="1">
    <citation type="submission" date="2015-04" db="UniProtKB">
        <authorList>
            <consortium name="EnsemblPlants"/>
        </authorList>
    </citation>
    <scope>IDENTIFICATION</scope>
</reference>
<protein>
    <recommendedName>
        <fullName evidence="2">non-specific serine/threonine protein kinase</fullName>
        <ecNumber evidence="2">2.7.11.1</ecNumber>
    </recommendedName>
</protein>
<evidence type="ECO:0000256" key="3">
    <source>
        <dbReference type="ARBA" id="ARBA00023170"/>
    </source>
</evidence>
<dbReference type="PANTHER" id="PTHR32444">
    <property type="entry name" value="BULB-TYPE LECTIN DOMAIN-CONTAINING PROTEIN"/>
    <property type="match status" value="1"/>
</dbReference>
<dbReference type="GO" id="GO:0016020">
    <property type="term" value="C:membrane"/>
    <property type="evidence" value="ECO:0007669"/>
    <property type="project" value="UniProtKB-SubCell"/>
</dbReference>
<dbReference type="InterPro" id="IPR001480">
    <property type="entry name" value="Bulb-type_lectin_dom"/>
</dbReference>
<evidence type="ECO:0000313" key="9">
    <source>
        <dbReference type="Proteomes" id="UP000026961"/>
    </source>
</evidence>
<comment type="catalytic activity">
    <reaction evidence="4">
        <text>L-threonyl-[protein] + ATP = O-phospho-L-threonyl-[protein] + ADP + H(+)</text>
        <dbReference type="Rhea" id="RHEA:46608"/>
        <dbReference type="Rhea" id="RHEA-COMP:11060"/>
        <dbReference type="Rhea" id="RHEA-COMP:11605"/>
        <dbReference type="ChEBI" id="CHEBI:15378"/>
        <dbReference type="ChEBI" id="CHEBI:30013"/>
        <dbReference type="ChEBI" id="CHEBI:30616"/>
        <dbReference type="ChEBI" id="CHEBI:61977"/>
        <dbReference type="ChEBI" id="CHEBI:456216"/>
        <dbReference type="EC" id="2.7.11.1"/>
    </reaction>
</comment>
<dbReference type="GO" id="GO:0004674">
    <property type="term" value="F:protein serine/threonine kinase activity"/>
    <property type="evidence" value="ECO:0007669"/>
    <property type="project" value="UniProtKB-EC"/>
</dbReference>
<evidence type="ECO:0000256" key="1">
    <source>
        <dbReference type="ARBA" id="ARBA00004479"/>
    </source>
</evidence>
<dbReference type="SMART" id="SM00108">
    <property type="entry name" value="B_lectin"/>
    <property type="match status" value="1"/>
</dbReference>
<reference evidence="8" key="2">
    <citation type="submission" date="2018-05" db="EMBL/GenBank/DDBJ databases">
        <title>OgluRS3 (Oryza glumaepatula Reference Sequence Version 3).</title>
        <authorList>
            <person name="Zhang J."/>
            <person name="Kudrna D."/>
            <person name="Lee S."/>
            <person name="Talag J."/>
            <person name="Welchert J."/>
            <person name="Wing R.A."/>
        </authorList>
    </citation>
    <scope>NUCLEOTIDE SEQUENCE [LARGE SCALE GENOMIC DNA]</scope>
</reference>
<dbReference type="Pfam" id="PF01453">
    <property type="entry name" value="B_lectin"/>
    <property type="match status" value="1"/>
</dbReference>
<sequence>MACVPVFIFLLLISFCRCNDQLTQGKPLISPSDVLVSKGGIFALGFFSPGSSNMSLFLGIWYYNIPERTYVWVANRDNPITTPSSAMLAISSSSNLALSDSRGHTLDDDDSHQKLGSLCRKLVLQLPDNTTIWQSFDHPTDTVLPNIKFLVSQKTQVQMRLVAWKGPEDPSTVVNTEDEFYVMYTTSDASPYARITLDYNGDMKSLSWNSSSSSWAFFPHKPMAVANDCDHSATATSRWPSRDASASMGSSQLTALILGEDAGESNS</sequence>
<evidence type="ECO:0000256" key="2">
    <source>
        <dbReference type="ARBA" id="ARBA00012513"/>
    </source>
</evidence>
<comment type="subcellular location">
    <subcellularLocation>
        <location evidence="1">Membrane</location>
        <topology evidence="1">Single-pass type I membrane protein</topology>
    </subcellularLocation>
</comment>
<dbReference type="CDD" id="cd00028">
    <property type="entry name" value="B_lectin"/>
    <property type="match status" value="1"/>
</dbReference>
<dbReference type="PROSITE" id="PS50927">
    <property type="entry name" value="BULB_LECTIN"/>
    <property type="match status" value="1"/>
</dbReference>
<evidence type="ECO:0000256" key="5">
    <source>
        <dbReference type="ARBA" id="ARBA00048679"/>
    </source>
</evidence>
<keyword evidence="6" id="KW-0732">Signal</keyword>
<dbReference type="EnsemblPlants" id="OGLUM04G08880.1">
    <property type="protein sequence ID" value="OGLUM04G08880.1"/>
    <property type="gene ID" value="OGLUM04G08880"/>
</dbReference>
<feature type="chain" id="PRO_5002352485" description="non-specific serine/threonine protein kinase" evidence="6">
    <location>
        <begin position="19"/>
        <end position="267"/>
    </location>
</feature>
<name>A0A0D9ZJI0_9ORYZ</name>
<dbReference type="STRING" id="40148.A0A0D9ZJI0"/>
<dbReference type="EC" id="2.7.11.1" evidence="2"/>